<accession>A0ABU3DF80</accession>
<dbReference type="Pfam" id="PF13517">
    <property type="entry name" value="FG-GAP_3"/>
    <property type="match status" value="1"/>
</dbReference>
<dbReference type="RefSeq" id="WP_311690107.1">
    <property type="nucleotide sequence ID" value="NZ_JAVRHL010000002.1"/>
</dbReference>
<sequence>MPGRRAGRFAALAACLLAAAATTTAARADLPAACIGPIVDASYDAPTGRYPHGALGDDLEWGRLKVRIAGQPPCSWPYADLVAVLPETRVFEDTEPRLADLDGDGAPEVIVVESHRDLGARLAIWGLRRGALDRIAATPAIGTRFRWLAPLGAADLDGDGRAEIAYVDRPHLARTLRIVRLQGSRLRPVAEAYGHTNHRIGDTTISGGIRDCGTGPEIITASPDWSDVQASRLSGGTLRTQVLDAGDLSAAMECR</sequence>
<organism evidence="3 4">
    <name type="scientific">Tropicimonas omnivorans</name>
    <dbReference type="NCBI Taxonomy" id="3075590"/>
    <lineage>
        <taxon>Bacteria</taxon>
        <taxon>Pseudomonadati</taxon>
        <taxon>Pseudomonadota</taxon>
        <taxon>Alphaproteobacteria</taxon>
        <taxon>Rhodobacterales</taxon>
        <taxon>Roseobacteraceae</taxon>
        <taxon>Tropicimonas</taxon>
    </lineage>
</organism>
<evidence type="ECO:0000256" key="2">
    <source>
        <dbReference type="SAM" id="SignalP"/>
    </source>
</evidence>
<evidence type="ECO:0000313" key="4">
    <source>
        <dbReference type="Proteomes" id="UP001265259"/>
    </source>
</evidence>
<gene>
    <name evidence="3" type="ORF">RM543_06620</name>
</gene>
<dbReference type="InterPro" id="IPR028994">
    <property type="entry name" value="Integrin_alpha_N"/>
</dbReference>
<keyword evidence="4" id="KW-1185">Reference proteome</keyword>
<keyword evidence="1 2" id="KW-0732">Signal</keyword>
<protein>
    <submittedName>
        <fullName evidence="3">VCBS repeat-containing protein</fullName>
    </submittedName>
</protein>
<dbReference type="EMBL" id="JAVRHL010000002">
    <property type="protein sequence ID" value="MDT0682350.1"/>
    <property type="molecule type" value="Genomic_DNA"/>
</dbReference>
<proteinExistence type="predicted"/>
<dbReference type="Proteomes" id="UP001265259">
    <property type="component" value="Unassembled WGS sequence"/>
</dbReference>
<evidence type="ECO:0000256" key="1">
    <source>
        <dbReference type="ARBA" id="ARBA00022729"/>
    </source>
</evidence>
<feature type="signal peptide" evidence="2">
    <location>
        <begin position="1"/>
        <end position="25"/>
    </location>
</feature>
<evidence type="ECO:0000313" key="3">
    <source>
        <dbReference type="EMBL" id="MDT0682350.1"/>
    </source>
</evidence>
<reference evidence="3 4" key="1">
    <citation type="submission" date="2023-09" db="EMBL/GenBank/DDBJ databases">
        <authorList>
            <person name="Rey-Velasco X."/>
        </authorList>
    </citation>
    <scope>NUCLEOTIDE SEQUENCE [LARGE SCALE GENOMIC DNA]</scope>
    <source>
        <strain evidence="3 4">F158</strain>
    </source>
</reference>
<dbReference type="InterPro" id="IPR013517">
    <property type="entry name" value="FG-GAP"/>
</dbReference>
<dbReference type="SUPFAM" id="SSF69318">
    <property type="entry name" value="Integrin alpha N-terminal domain"/>
    <property type="match status" value="1"/>
</dbReference>
<name>A0ABU3DF80_9RHOB</name>
<comment type="caution">
    <text evidence="3">The sequence shown here is derived from an EMBL/GenBank/DDBJ whole genome shotgun (WGS) entry which is preliminary data.</text>
</comment>
<feature type="chain" id="PRO_5045961015" evidence="2">
    <location>
        <begin position="26"/>
        <end position="255"/>
    </location>
</feature>